<dbReference type="GO" id="GO:0003723">
    <property type="term" value="F:RNA binding"/>
    <property type="evidence" value="ECO:0007669"/>
    <property type="project" value="UniProtKB-KW"/>
</dbReference>
<dbReference type="OrthoDB" id="9804278at2"/>
<evidence type="ECO:0000313" key="13">
    <source>
        <dbReference type="Proteomes" id="UP000367750"/>
    </source>
</evidence>
<dbReference type="CDD" id="cd04453">
    <property type="entry name" value="S1_RNase_E"/>
    <property type="match status" value="1"/>
</dbReference>
<dbReference type="PANTHER" id="PTHR30001:SF1">
    <property type="entry name" value="RIBONUCLEASE E_G-LIKE PROTEIN, CHLOROPLASTIC"/>
    <property type="match status" value="1"/>
</dbReference>
<dbReference type="InterPro" id="IPR019307">
    <property type="entry name" value="RNA-bd_AU-1/RNase_E/G"/>
</dbReference>
<dbReference type="PANTHER" id="PTHR30001">
    <property type="entry name" value="RIBONUCLEASE"/>
    <property type="match status" value="1"/>
</dbReference>
<evidence type="ECO:0000256" key="4">
    <source>
        <dbReference type="ARBA" id="ARBA00022722"/>
    </source>
</evidence>
<evidence type="ECO:0000256" key="7">
    <source>
        <dbReference type="ARBA" id="ARBA00022801"/>
    </source>
</evidence>
<evidence type="ECO:0000313" key="12">
    <source>
        <dbReference type="EMBL" id="KAA9000411.1"/>
    </source>
</evidence>
<keyword evidence="6" id="KW-0255">Endonuclease</keyword>
<keyword evidence="4" id="KW-0540">Nuclease</keyword>
<keyword evidence="13" id="KW-1185">Reference proteome</keyword>
<dbReference type="GO" id="GO:0004540">
    <property type="term" value="F:RNA nuclease activity"/>
    <property type="evidence" value="ECO:0007669"/>
    <property type="project" value="InterPro"/>
</dbReference>
<organism evidence="12 13">
    <name type="scientific">Paenibacillus spiritus</name>
    <dbReference type="NCBI Taxonomy" id="2496557"/>
    <lineage>
        <taxon>Bacteria</taxon>
        <taxon>Bacillati</taxon>
        <taxon>Bacillota</taxon>
        <taxon>Bacilli</taxon>
        <taxon>Bacillales</taxon>
        <taxon>Paenibacillaceae</taxon>
        <taxon>Paenibacillus</taxon>
    </lineage>
</organism>
<name>A0A5J5G175_9BACL</name>
<dbReference type="GO" id="GO:0005737">
    <property type="term" value="C:cytoplasm"/>
    <property type="evidence" value="ECO:0007669"/>
    <property type="project" value="TreeGrafter"/>
</dbReference>
<dbReference type="AlphaFoldDB" id="A0A5J5G175"/>
<comment type="caution">
    <text evidence="12">The sequence shown here is derived from an EMBL/GenBank/DDBJ whole genome shotgun (WGS) entry which is preliminary data.</text>
</comment>
<comment type="cofactor">
    <cofactor evidence="1">
        <name>Mg(2+)</name>
        <dbReference type="ChEBI" id="CHEBI:18420"/>
    </cofactor>
</comment>
<dbReference type="GO" id="GO:0046872">
    <property type="term" value="F:metal ion binding"/>
    <property type="evidence" value="ECO:0007669"/>
    <property type="project" value="UniProtKB-KW"/>
</dbReference>
<evidence type="ECO:0000256" key="6">
    <source>
        <dbReference type="ARBA" id="ARBA00022759"/>
    </source>
</evidence>
<evidence type="ECO:0000256" key="10">
    <source>
        <dbReference type="ARBA" id="ARBA00023136"/>
    </source>
</evidence>
<keyword evidence="7" id="KW-0378">Hydrolase</keyword>
<evidence type="ECO:0000256" key="1">
    <source>
        <dbReference type="ARBA" id="ARBA00001946"/>
    </source>
</evidence>
<proteinExistence type="predicted"/>
<dbReference type="GO" id="GO:0004519">
    <property type="term" value="F:endonuclease activity"/>
    <property type="evidence" value="ECO:0007669"/>
    <property type="project" value="UniProtKB-KW"/>
</dbReference>
<evidence type="ECO:0000259" key="11">
    <source>
        <dbReference type="SMART" id="SM00316"/>
    </source>
</evidence>
<evidence type="ECO:0000256" key="3">
    <source>
        <dbReference type="ARBA" id="ARBA00022519"/>
    </source>
</evidence>
<dbReference type="GO" id="GO:0016787">
    <property type="term" value="F:hydrolase activity"/>
    <property type="evidence" value="ECO:0007669"/>
    <property type="project" value="UniProtKB-KW"/>
</dbReference>
<keyword evidence="5" id="KW-0479">Metal-binding</keyword>
<protein>
    <submittedName>
        <fullName evidence="12">Rne/Rng family ribonuclease</fullName>
    </submittedName>
</protein>
<evidence type="ECO:0000256" key="2">
    <source>
        <dbReference type="ARBA" id="ARBA00022475"/>
    </source>
</evidence>
<sequence length="421" mass="46808">MKQMIVECRPGMTRMALTENGRLVEYAAERDQQQGLVGSFYKGRVINVLPGMQAAFVDIGQKKNAFLYIDDVLHPHLDRQPTVKPSIETLLKPGQTLVVQVRKEPHGSKGARVTTHYSLPGRWMVYMPFADYVGVSKRIAQESERSRLKVLGERLRSGEEGLILRTVSEGESEEAVAGDLAALRAQWKNIENQALNAPAPSLLHRDLSMVQRLIRDAFDPESDELYMDSASAAAEARAYLEEIAAHASNRIRIYEGTEPILSAFGVEGSLHRAFSRKITLDGGATLIWEETEALTVIDVNTAQYTGGSDLEDTVTRTNLLAAEEIGRLMRLRDTGGIILADFIDMQKPDHRRQVVEKLEAVTRRDRTQTHILGWTRLGLLEMTRKKVRHDALVPSGKPCECCGGTGRADGSPMRIPGQELL</sequence>
<reference evidence="12 13" key="1">
    <citation type="submission" date="2019-09" db="EMBL/GenBank/DDBJ databases">
        <title>Bacillus ochoae sp. nov., Paenibacillus whitsoniae sp. nov., Paenibacillus spiritus sp. nov. Isolated from the Mars Exploration Rover during spacecraft assembly.</title>
        <authorList>
            <person name="Seuylemezian A."/>
            <person name="Vaishampayan P."/>
        </authorList>
    </citation>
    <scope>NUCLEOTIDE SEQUENCE [LARGE SCALE GENOMIC DNA]</scope>
    <source>
        <strain evidence="12 13">MER_111</strain>
    </source>
</reference>
<keyword evidence="8" id="KW-0460">Magnesium</keyword>
<evidence type="ECO:0000256" key="9">
    <source>
        <dbReference type="ARBA" id="ARBA00022884"/>
    </source>
</evidence>
<dbReference type="Gene3D" id="2.40.50.140">
    <property type="entry name" value="Nucleic acid-binding proteins"/>
    <property type="match status" value="1"/>
</dbReference>
<dbReference type="InterPro" id="IPR012340">
    <property type="entry name" value="NA-bd_OB-fold"/>
</dbReference>
<keyword evidence="2" id="KW-1003">Cell membrane</keyword>
<accession>A0A5J5G175</accession>
<dbReference type="Proteomes" id="UP000367750">
    <property type="component" value="Unassembled WGS sequence"/>
</dbReference>
<keyword evidence="3" id="KW-0997">Cell inner membrane</keyword>
<dbReference type="EMBL" id="VYKK01000021">
    <property type="protein sequence ID" value="KAA9000411.1"/>
    <property type="molecule type" value="Genomic_DNA"/>
</dbReference>
<evidence type="ECO:0000256" key="5">
    <source>
        <dbReference type="ARBA" id="ARBA00022723"/>
    </source>
</evidence>
<keyword evidence="10" id="KW-0472">Membrane</keyword>
<dbReference type="SMART" id="SM00316">
    <property type="entry name" value="S1"/>
    <property type="match status" value="1"/>
</dbReference>
<dbReference type="GO" id="GO:0006364">
    <property type="term" value="P:rRNA processing"/>
    <property type="evidence" value="ECO:0007669"/>
    <property type="project" value="TreeGrafter"/>
</dbReference>
<dbReference type="Pfam" id="PF10150">
    <property type="entry name" value="RNase_E_G"/>
    <property type="match status" value="1"/>
</dbReference>
<dbReference type="NCBIfam" id="TIGR00757">
    <property type="entry name" value="RNaseEG"/>
    <property type="match status" value="1"/>
</dbReference>
<dbReference type="InterPro" id="IPR004659">
    <property type="entry name" value="RNase_E/G"/>
</dbReference>
<evidence type="ECO:0000256" key="8">
    <source>
        <dbReference type="ARBA" id="ARBA00022842"/>
    </source>
</evidence>
<dbReference type="RefSeq" id="WP_150459040.1">
    <property type="nucleotide sequence ID" value="NZ_VYKK01000021.1"/>
</dbReference>
<keyword evidence="9" id="KW-0694">RNA-binding</keyword>
<gene>
    <name evidence="12" type="ORF">F4V43_14885</name>
</gene>
<dbReference type="SUPFAM" id="SSF50249">
    <property type="entry name" value="Nucleic acid-binding proteins"/>
    <property type="match status" value="1"/>
</dbReference>
<feature type="domain" description="S1 motif" evidence="11">
    <location>
        <begin position="36"/>
        <end position="116"/>
    </location>
</feature>
<dbReference type="InterPro" id="IPR003029">
    <property type="entry name" value="S1_domain"/>
</dbReference>